<sequence>MAPSPRRILVTGAGGFVGRHLLPALRAAFPAATLIGTQRGAAPSSGAGMEGAPFGAGVEEAPPPGGGPDAVRPLDLLDAPGMEALVAELRPDAVVHLAAQAAVPASFADPAATWRANLFGTLSLAESVLRHAPDCRFVLASSAEAYGLSFRRPAPLDEEAPMMPANPYAASKAAADLAIGEMALRGLNAVRLRAFNHTGPGQSAGFVVSAFARQLARMEAGLQAPELRVGALDRWRDFLDVRDVCDAYVAALGAEVAPGTVLNIASGTPRRIGDVLEALIARTGLTPRVEVEAARLRPTDVERVVGDSGRARAMLGWSPVLPWDTTLDDVMADWRYRVGVAAEA</sequence>
<dbReference type="Pfam" id="PF16363">
    <property type="entry name" value="GDP_Man_Dehyd"/>
    <property type="match status" value="1"/>
</dbReference>
<protein>
    <submittedName>
        <fullName evidence="3">GDP-mannose 4,6-dehydratase</fullName>
        <ecNumber evidence="3">4.2.1.47</ecNumber>
    </submittedName>
</protein>
<dbReference type="SUPFAM" id="SSF51735">
    <property type="entry name" value="NAD(P)-binding Rossmann-fold domains"/>
    <property type="match status" value="1"/>
</dbReference>
<gene>
    <name evidence="3" type="ORF">M0638_21950</name>
</gene>
<dbReference type="InterPro" id="IPR036291">
    <property type="entry name" value="NAD(P)-bd_dom_sf"/>
</dbReference>
<dbReference type="RefSeq" id="WP_248669097.1">
    <property type="nucleotide sequence ID" value="NZ_JALPRX010000103.1"/>
</dbReference>
<accession>A0A9X1YC54</accession>
<dbReference type="EMBL" id="JALPRX010000103">
    <property type="protein sequence ID" value="MCK8787042.1"/>
    <property type="molecule type" value="Genomic_DNA"/>
</dbReference>
<dbReference type="Gene3D" id="3.40.50.720">
    <property type="entry name" value="NAD(P)-binding Rossmann-like Domain"/>
    <property type="match status" value="1"/>
</dbReference>
<evidence type="ECO:0000313" key="3">
    <source>
        <dbReference type="EMBL" id="MCK8787042.1"/>
    </source>
</evidence>
<comment type="caution">
    <text evidence="3">The sequence shown here is derived from an EMBL/GenBank/DDBJ whole genome shotgun (WGS) entry which is preliminary data.</text>
</comment>
<dbReference type="Proteomes" id="UP001139516">
    <property type="component" value="Unassembled WGS sequence"/>
</dbReference>
<evidence type="ECO:0000313" key="4">
    <source>
        <dbReference type="Proteomes" id="UP001139516"/>
    </source>
</evidence>
<dbReference type="EC" id="4.2.1.47" evidence="3"/>
<reference evidence="3" key="1">
    <citation type="submission" date="2022-04" db="EMBL/GenBank/DDBJ databases">
        <title>Roseomonas acroporae sp. nov., isolated from coral Acropora digitifera.</title>
        <authorList>
            <person name="Sun H."/>
        </authorList>
    </citation>
    <scope>NUCLEOTIDE SEQUENCE</scope>
    <source>
        <strain evidence="3">NAR14</strain>
    </source>
</reference>
<name>A0A9X1YC54_9PROT</name>
<evidence type="ECO:0000256" key="1">
    <source>
        <dbReference type="SAM" id="MobiDB-lite"/>
    </source>
</evidence>
<dbReference type="GO" id="GO:0008446">
    <property type="term" value="F:GDP-mannose 4,6-dehydratase activity"/>
    <property type="evidence" value="ECO:0007669"/>
    <property type="project" value="UniProtKB-EC"/>
</dbReference>
<proteinExistence type="predicted"/>
<evidence type="ECO:0000259" key="2">
    <source>
        <dbReference type="Pfam" id="PF16363"/>
    </source>
</evidence>
<organism evidence="3 4">
    <name type="scientific">Roseomonas acroporae</name>
    <dbReference type="NCBI Taxonomy" id="2937791"/>
    <lineage>
        <taxon>Bacteria</taxon>
        <taxon>Pseudomonadati</taxon>
        <taxon>Pseudomonadota</taxon>
        <taxon>Alphaproteobacteria</taxon>
        <taxon>Acetobacterales</taxon>
        <taxon>Roseomonadaceae</taxon>
        <taxon>Roseomonas</taxon>
    </lineage>
</organism>
<dbReference type="PANTHER" id="PTHR43000">
    <property type="entry name" value="DTDP-D-GLUCOSE 4,6-DEHYDRATASE-RELATED"/>
    <property type="match status" value="1"/>
</dbReference>
<keyword evidence="4" id="KW-1185">Reference proteome</keyword>
<feature type="compositionally biased region" description="Low complexity" evidence="1">
    <location>
        <begin position="50"/>
        <end position="60"/>
    </location>
</feature>
<keyword evidence="3" id="KW-0456">Lyase</keyword>
<dbReference type="Gene3D" id="3.90.25.10">
    <property type="entry name" value="UDP-galactose 4-epimerase, domain 1"/>
    <property type="match status" value="1"/>
</dbReference>
<feature type="region of interest" description="Disordered" evidence="1">
    <location>
        <begin position="40"/>
        <end position="69"/>
    </location>
</feature>
<dbReference type="InterPro" id="IPR016040">
    <property type="entry name" value="NAD(P)-bd_dom"/>
</dbReference>
<feature type="domain" description="NAD(P)-binding" evidence="2">
    <location>
        <begin position="9"/>
        <end position="325"/>
    </location>
</feature>
<dbReference type="AlphaFoldDB" id="A0A9X1YC54"/>